<sequence length="254" mass="27366">MPVSAATEVLPLGYRTADEVLPIVSSVLGDQGRASAYGNQLVISAPADKIAEIRALLAQLDTAPRRLLISLDTSESSASDSHGYRVDGAASAGNVQIEAGRGERNGRDNVRIIRRNTDSRGGGVQQVHASEGSPALIQVGQSVPLTSTSVGPYGQVHQQTQYRNVTRGFYVTARVVGDQVQVDVSSNNDRMSQSQPGVVDIQSTDTRLRGRLGEWLPLGGLNESYQQSDDGFLRRHSTQGREDLTMRLKVELLD</sequence>
<name>A0A2T5P822_9PSED</name>
<dbReference type="EMBL" id="QASN01000020">
    <property type="protein sequence ID" value="PTU73899.1"/>
    <property type="molecule type" value="Genomic_DNA"/>
</dbReference>
<evidence type="ECO:0000313" key="2">
    <source>
        <dbReference type="EMBL" id="PTU73899.1"/>
    </source>
</evidence>
<comment type="caution">
    <text evidence="2">The sequence shown here is derived from an EMBL/GenBank/DDBJ whole genome shotgun (WGS) entry which is preliminary data.</text>
</comment>
<dbReference type="InterPro" id="IPR005644">
    <property type="entry name" value="NolW-like"/>
</dbReference>
<dbReference type="InterPro" id="IPR038591">
    <property type="entry name" value="NolW-like_sf"/>
</dbReference>
<feature type="domain" description="NolW-like" evidence="1">
    <location>
        <begin position="7"/>
        <end position="65"/>
    </location>
</feature>
<evidence type="ECO:0000259" key="1">
    <source>
        <dbReference type="Pfam" id="PF03958"/>
    </source>
</evidence>
<dbReference type="OrthoDB" id="5608150at2"/>
<evidence type="ECO:0000313" key="3">
    <source>
        <dbReference type="Proteomes" id="UP000244064"/>
    </source>
</evidence>
<dbReference type="Proteomes" id="UP000244064">
    <property type="component" value="Unassembled WGS sequence"/>
</dbReference>
<dbReference type="Gene3D" id="3.30.1370.120">
    <property type="match status" value="1"/>
</dbReference>
<protein>
    <submittedName>
        <fullName evidence="2">Secretin</fullName>
    </submittedName>
</protein>
<reference evidence="2 3" key="1">
    <citation type="submission" date="2018-04" db="EMBL/GenBank/DDBJ databases">
        <title>Pseudomonas sp. nov., isolated from mangrove soil.</title>
        <authorList>
            <person name="Chen C."/>
        </authorList>
    </citation>
    <scope>NUCLEOTIDE SEQUENCE [LARGE SCALE GENOMIC DNA]</scope>
    <source>
        <strain evidence="2 3">TC-11</strain>
    </source>
</reference>
<dbReference type="RefSeq" id="WP_108108400.1">
    <property type="nucleotide sequence ID" value="NZ_QASN01000020.1"/>
</dbReference>
<organism evidence="2 3">
    <name type="scientific">Pseudomonas mangrovi</name>
    <dbReference type="NCBI Taxonomy" id="2161748"/>
    <lineage>
        <taxon>Bacteria</taxon>
        <taxon>Pseudomonadati</taxon>
        <taxon>Pseudomonadota</taxon>
        <taxon>Gammaproteobacteria</taxon>
        <taxon>Pseudomonadales</taxon>
        <taxon>Pseudomonadaceae</taxon>
        <taxon>Pseudomonas</taxon>
    </lineage>
</organism>
<gene>
    <name evidence="2" type="ORF">DBO85_16140</name>
</gene>
<proteinExistence type="predicted"/>
<dbReference type="AlphaFoldDB" id="A0A2T5P822"/>
<accession>A0A2T5P822</accession>
<dbReference type="Pfam" id="PF03958">
    <property type="entry name" value="Secretin_N"/>
    <property type="match status" value="1"/>
</dbReference>
<keyword evidence="3" id="KW-1185">Reference proteome</keyword>